<evidence type="ECO:0000313" key="1">
    <source>
        <dbReference type="EMBL" id="UPV75316.1"/>
    </source>
</evidence>
<accession>A0A8U0HXE5</accession>
<evidence type="ECO:0000313" key="2">
    <source>
        <dbReference type="Proteomes" id="UP000830729"/>
    </source>
</evidence>
<reference evidence="1 2" key="1">
    <citation type="submission" date="2022-04" db="EMBL/GenBank/DDBJ databases">
        <title>Diverse halophilic archaea isolated from saline environments.</title>
        <authorList>
            <person name="Cui H.-L."/>
        </authorList>
    </citation>
    <scope>NUCLEOTIDE SEQUENCE [LARGE SCALE GENOMIC DNA]</scope>
    <source>
        <strain evidence="1 2">XZYJT49</strain>
    </source>
</reference>
<dbReference type="Proteomes" id="UP000830729">
    <property type="component" value="Chromosome"/>
</dbReference>
<evidence type="ECO:0008006" key="3">
    <source>
        <dbReference type="Google" id="ProtNLM"/>
    </source>
</evidence>
<protein>
    <recommendedName>
        <fullName evidence="3">Nucleotidyltransferase domain-containing protein</fullName>
    </recommendedName>
</protein>
<dbReference type="AlphaFoldDB" id="A0A8U0HXE5"/>
<keyword evidence="2" id="KW-1185">Reference proteome</keyword>
<proteinExistence type="predicted"/>
<dbReference type="EMBL" id="CP096659">
    <property type="protein sequence ID" value="UPV75316.1"/>
    <property type="molecule type" value="Genomic_DNA"/>
</dbReference>
<sequence length="125" mass="14733">MRLSETNLRRLRDLCLEHYREEESNIRSIILYGGAAKNFVGDEHEPGDFDLNVFFSDQASISSTHGRPEIIGEYDDLEVEVMRNRVPDGMSVRQYVEAQDSKRWRRIREEPIVCIYPGIKRETWE</sequence>
<dbReference type="KEGG" id="halx:M0R89_04430"/>
<gene>
    <name evidence="1" type="ORF">M0R89_04430</name>
</gene>
<name>A0A8U0HXE5_9EURY</name>
<dbReference type="RefSeq" id="WP_248651358.1">
    <property type="nucleotide sequence ID" value="NZ_CP096659.1"/>
</dbReference>
<organism evidence="1 2">
    <name type="scientific">Halorussus limi</name>
    <dbReference type="NCBI Taxonomy" id="2938695"/>
    <lineage>
        <taxon>Archaea</taxon>
        <taxon>Methanobacteriati</taxon>
        <taxon>Methanobacteriota</taxon>
        <taxon>Stenosarchaea group</taxon>
        <taxon>Halobacteria</taxon>
        <taxon>Halobacteriales</taxon>
        <taxon>Haladaptataceae</taxon>
        <taxon>Halorussus</taxon>
    </lineage>
</organism>
<dbReference type="GeneID" id="72184419"/>